<dbReference type="InterPro" id="IPR021176">
    <property type="entry name" value="Competence-induced_CoiA"/>
</dbReference>
<accession>A0A1Q2L0C6</accession>
<keyword evidence="4" id="KW-1185">Reference proteome</keyword>
<dbReference type="Pfam" id="PF25164">
    <property type="entry name" value="CoiA_N"/>
    <property type="match status" value="1"/>
</dbReference>
<organism evidence="3 4">
    <name type="scientific">Planococcus lenghuensis</name>
    <dbReference type="NCBI Taxonomy" id="2213202"/>
    <lineage>
        <taxon>Bacteria</taxon>
        <taxon>Bacillati</taxon>
        <taxon>Bacillota</taxon>
        <taxon>Bacilli</taxon>
        <taxon>Bacillales</taxon>
        <taxon>Caryophanaceae</taxon>
        <taxon>Planococcus</taxon>
    </lineage>
</organism>
<dbReference type="InterPro" id="IPR010330">
    <property type="entry name" value="CoiA_nuc"/>
</dbReference>
<evidence type="ECO:0000259" key="2">
    <source>
        <dbReference type="Pfam" id="PF25164"/>
    </source>
</evidence>
<proteinExistence type="predicted"/>
<feature type="domain" description="Competence protein CoiA nuclease-like" evidence="1">
    <location>
        <begin position="71"/>
        <end position="211"/>
    </location>
</feature>
<dbReference type="KEGG" id="pmar:B0X71_12950"/>
<reference evidence="3 4" key="1">
    <citation type="submission" date="2017-02" db="EMBL/GenBank/DDBJ databases">
        <title>The complete genomic sequence of a novel cold adapted crude oil-degrading bacterium Planococcus qaidamina Y42.</title>
        <authorList>
            <person name="Yang R."/>
        </authorList>
    </citation>
    <scope>NUCLEOTIDE SEQUENCE [LARGE SCALE GENOMIC DNA]</scope>
    <source>
        <strain evidence="3 4">Y42</strain>
    </source>
</reference>
<dbReference type="AlphaFoldDB" id="A0A1Q2L0C6"/>
<evidence type="ECO:0008006" key="5">
    <source>
        <dbReference type="Google" id="ProtNLM"/>
    </source>
</evidence>
<dbReference type="PIRSF" id="PIRSF007487">
    <property type="entry name" value="Competence-induced_CoiA_bac"/>
    <property type="match status" value="1"/>
</dbReference>
<sequence length="355" mass="41033">MISILTAKTQDDQLIILTKTISRTELHRLRQTRYFFCPLCNEKLLLKIGSVKIPHFAHQHHSLCASLSEPESPKHLSGKHQLHSFFTSRKFSCQLEVYIQPIAQRADLLISDTYAVEYQCSPIPAEEVERRTAGYRKAGFTPCWISGTAAPVSEGVQALKLRVFEQAILKQQNCVLFFDPDRDMFCYASNLFYLGGNRWAGKVRSLPASQQIFPFARARPVNKEEFRQICLLFRSERDRLVRARKFGSRHLKDPFWRVIYKMRYNVEQLPPFLGVPIQYAEVFRMHAVLWQLLVIEGDFNEEFLVNSGRISIAAGDEETAKRVIKQYALAYQQLVDTDSEEDMAAFLFSQSCKTY</sequence>
<evidence type="ECO:0000313" key="3">
    <source>
        <dbReference type="EMBL" id="AQQ53910.1"/>
    </source>
</evidence>
<feature type="domain" description="Competence protein CoiA-like N-terminal" evidence="2">
    <location>
        <begin position="20"/>
        <end position="65"/>
    </location>
</feature>
<name>A0A1Q2L0C6_9BACL</name>
<dbReference type="Proteomes" id="UP000188184">
    <property type="component" value="Chromosome"/>
</dbReference>
<protein>
    <recommendedName>
        <fullName evidence="5">Competence protein CoiA</fullName>
    </recommendedName>
</protein>
<evidence type="ECO:0000259" key="1">
    <source>
        <dbReference type="Pfam" id="PF06054"/>
    </source>
</evidence>
<dbReference type="EMBL" id="CP019640">
    <property type="protein sequence ID" value="AQQ53910.1"/>
    <property type="molecule type" value="Genomic_DNA"/>
</dbReference>
<gene>
    <name evidence="3" type="ORF">B0X71_12950</name>
</gene>
<dbReference type="InterPro" id="IPR057253">
    <property type="entry name" value="CoiA-like_N"/>
</dbReference>
<evidence type="ECO:0000313" key="4">
    <source>
        <dbReference type="Proteomes" id="UP000188184"/>
    </source>
</evidence>
<dbReference type="Pfam" id="PF06054">
    <property type="entry name" value="CoiA_nuc"/>
    <property type="match status" value="1"/>
</dbReference>
<dbReference type="RefSeq" id="WP_198038591.1">
    <property type="nucleotide sequence ID" value="NZ_CP019640.1"/>
</dbReference>